<feature type="region of interest" description="Disordered" evidence="1">
    <location>
        <begin position="1"/>
        <end position="22"/>
    </location>
</feature>
<keyword evidence="3" id="KW-1185">Reference proteome</keyword>
<dbReference type="RefSeq" id="WP_213671029.1">
    <property type="nucleotide sequence ID" value="NZ_JAHCDA010000003.1"/>
</dbReference>
<evidence type="ECO:0000313" key="3">
    <source>
        <dbReference type="Proteomes" id="UP000766336"/>
    </source>
</evidence>
<organism evidence="2 3">
    <name type="scientific">Roseococcus pinisoli</name>
    <dbReference type="NCBI Taxonomy" id="2835040"/>
    <lineage>
        <taxon>Bacteria</taxon>
        <taxon>Pseudomonadati</taxon>
        <taxon>Pseudomonadota</taxon>
        <taxon>Alphaproteobacteria</taxon>
        <taxon>Acetobacterales</taxon>
        <taxon>Roseomonadaceae</taxon>
        <taxon>Roseococcus</taxon>
    </lineage>
</organism>
<evidence type="ECO:0000256" key="1">
    <source>
        <dbReference type="SAM" id="MobiDB-lite"/>
    </source>
</evidence>
<accession>A0ABS5QG77</accession>
<sequence>MKNSYLDRQKANPMKSGRRAEALTAKRHSARLVPGSGAANAKGDFSSGSFLFEHKATLRGSMSLPLEWLIKIELEATALAKLPALAITYTTAASAPRPSGAWVMLREADFQSLVARAGPEV</sequence>
<reference evidence="2 3" key="1">
    <citation type="submission" date="2021-05" db="EMBL/GenBank/DDBJ databases">
        <title>Roseococcus sp. XZZS9, whole genome shotgun sequencing project.</title>
        <authorList>
            <person name="Zhao G."/>
            <person name="Shen L."/>
        </authorList>
    </citation>
    <scope>NUCLEOTIDE SEQUENCE [LARGE SCALE GENOMIC DNA]</scope>
    <source>
        <strain evidence="2 3">XZZS9</strain>
    </source>
</reference>
<gene>
    <name evidence="2" type="ORF">KHU32_15330</name>
</gene>
<name>A0ABS5QG77_9PROT</name>
<evidence type="ECO:0000313" key="2">
    <source>
        <dbReference type="EMBL" id="MBS7812321.1"/>
    </source>
</evidence>
<dbReference type="EMBL" id="JAHCDA010000003">
    <property type="protein sequence ID" value="MBS7812321.1"/>
    <property type="molecule type" value="Genomic_DNA"/>
</dbReference>
<dbReference type="Proteomes" id="UP000766336">
    <property type="component" value="Unassembled WGS sequence"/>
</dbReference>
<comment type="caution">
    <text evidence="2">The sequence shown here is derived from an EMBL/GenBank/DDBJ whole genome shotgun (WGS) entry which is preliminary data.</text>
</comment>
<feature type="compositionally biased region" description="Basic and acidic residues" evidence="1">
    <location>
        <begin position="1"/>
        <end position="10"/>
    </location>
</feature>
<proteinExistence type="predicted"/>
<protein>
    <submittedName>
        <fullName evidence="2">Uncharacterized protein</fullName>
    </submittedName>
</protein>